<dbReference type="VEuPathDB" id="FungiDB:LCOR_08071.1"/>
<gene>
    <name evidence="2" type="ORF">LCOR_08071.1</name>
</gene>
<evidence type="ECO:0000313" key="2">
    <source>
        <dbReference type="EMBL" id="CDH57084.1"/>
    </source>
</evidence>
<organism evidence="2 3">
    <name type="scientific">Lichtheimia corymbifera JMRC:FSU:9682</name>
    <dbReference type="NCBI Taxonomy" id="1263082"/>
    <lineage>
        <taxon>Eukaryota</taxon>
        <taxon>Fungi</taxon>
        <taxon>Fungi incertae sedis</taxon>
        <taxon>Mucoromycota</taxon>
        <taxon>Mucoromycotina</taxon>
        <taxon>Mucoromycetes</taxon>
        <taxon>Mucorales</taxon>
        <taxon>Lichtheimiaceae</taxon>
        <taxon>Lichtheimia</taxon>
    </lineage>
</organism>
<proteinExistence type="predicted"/>
<protein>
    <submittedName>
        <fullName evidence="2">Uncharacterized protein</fullName>
    </submittedName>
</protein>
<feature type="region of interest" description="Disordered" evidence="1">
    <location>
        <begin position="57"/>
        <end position="124"/>
    </location>
</feature>
<reference evidence="2" key="1">
    <citation type="submission" date="2013-08" db="EMBL/GenBank/DDBJ databases">
        <title>Gene expansion shapes genome architecture in the human pathogen Lichtheimia corymbifera: an evolutionary genomics analysis in the ancient terrestrial Mucorales (Mucoromycotina).</title>
        <authorList>
            <person name="Schwartze V.U."/>
            <person name="Winter S."/>
            <person name="Shelest E."/>
            <person name="Marcet-Houben M."/>
            <person name="Horn F."/>
            <person name="Wehner S."/>
            <person name="Hoffmann K."/>
            <person name="Riege K."/>
            <person name="Sammeth M."/>
            <person name="Nowrousian M."/>
            <person name="Valiante V."/>
            <person name="Linde J."/>
            <person name="Jacobsen I.D."/>
            <person name="Marz M."/>
            <person name="Brakhage A.A."/>
            <person name="Gabaldon T."/>
            <person name="Bocker S."/>
            <person name="Voigt K."/>
        </authorList>
    </citation>
    <scope>NUCLEOTIDE SEQUENCE [LARGE SCALE GENOMIC DNA]</scope>
    <source>
        <strain evidence="2">FSU 9682</strain>
    </source>
</reference>
<dbReference type="AlphaFoldDB" id="A0A068S491"/>
<dbReference type="Pfam" id="PF12855">
    <property type="entry name" value="Ecl1"/>
    <property type="match status" value="1"/>
</dbReference>
<evidence type="ECO:0000313" key="3">
    <source>
        <dbReference type="Proteomes" id="UP000027586"/>
    </source>
</evidence>
<name>A0A068S491_9FUNG</name>
<dbReference type="OrthoDB" id="2380640at2759"/>
<feature type="compositionally biased region" description="Polar residues" evidence="1">
    <location>
        <begin position="61"/>
        <end position="107"/>
    </location>
</feature>
<evidence type="ECO:0000256" key="1">
    <source>
        <dbReference type="SAM" id="MobiDB-lite"/>
    </source>
</evidence>
<comment type="caution">
    <text evidence="2">The sequence shown here is derived from an EMBL/GenBank/DDBJ whole genome shotgun (WGS) entry which is preliminary data.</text>
</comment>
<dbReference type="Proteomes" id="UP000027586">
    <property type="component" value="Unassembled WGS sequence"/>
</dbReference>
<dbReference type="InterPro" id="IPR024368">
    <property type="entry name" value="Ecl1/2/3"/>
</dbReference>
<dbReference type="EMBL" id="CBTN010000043">
    <property type="protein sequence ID" value="CDH57084.1"/>
    <property type="molecule type" value="Genomic_DNA"/>
</dbReference>
<keyword evidence="3" id="KW-1185">Reference proteome</keyword>
<accession>A0A068S491</accession>
<sequence length="124" mass="13608">MADTNWCCYCDKAIPMGYSGSLYCSEECLRRDTLEHRRPSADVNALFDPRHYDHKMKQFLFTPQQDNAPTPSSNGDPCDATTTTSDQEGSTVLARSQSITSNTSTTGDSDKVTLVNGDDNANNS</sequence>